<sequence>MMVYSNNPFWAVMNDKNGGWNTVGVILGALSLVILSISDRKKKVDAHDDKDKLSVAAARTGVQTKYWFHGAAGFGAWIFVIHNFFTDSSILSRWTWDGYPSTGPAPVPWGGLVVTALILGFSIGRRVDLTTGMIWWAVAAVCAAIITFVSGWMGHIAGLIFAVYISSITPAVLKLVSQCPPGKTLGIGFMIYNMLVLASIYTVAYEFVPGGPLLRERTWVVMLVTMWLLFLGVRGARSVLEKEDAWPLKKNTAENNEFSRQNRSGRGIMWILGAVGWFVMFWRMTVTTKVPEPFNPKERIITSAIWTIHFDIDNDLWTAEQRILEAVQDLKPDVMGFLESDTERIIMGNRDWTQYLGEKLGYYVDYGPSPRKHTWGCAMLSKFPIKKSEHLLLPSPAGELACAIYATLDVHGRDVDVIISHNGQEENLLDRQLQTTKLAEVISASKNPFIFTGYVVTKPFGEIYNILIDGGKINDVDPTDHDRWCQYIAYKGLKRVAYARISRGTITDTEIQAAKFVVPEPGVAISDWKPSYDRVEESHYSPAYHFPAIFRGSGVRGHYYHVFDEPRYYN</sequence>
<accession>A0A1R1PZH8</accession>
<feature type="transmembrane region" description="Helical" evidence="1">
    <location>
        <begin position="133"/>
        <end position="150"/>
    </location>
</feature>
<evidence type="ECO:0000259" key="3">
    <source>
        <dbReference type="Pfam" id="PF23022"/>
    </source>
</evidence>
<dbReference type="GO" id="GO:0016020">
    <property type="term" value="C:membrane"/>
    <property type="evidence" value="ECO:0007669"/>
    <property type="project" value="GOC"/>
</dbReference>
<dbReference type="GO" id="GO:0006506">
    <property type="term" value="P:GPI anchor biosynthetic process"/>
    <property type="evidence" value="ECO:0007669"/>
    <property type="project" value="TreeGrafter"/>
</dbReference>
<feature type="transmembrane region" description="Helical" evidence="1">
    <location>
        <begin position="156"/>
        <end position="173"/>
    </location>
</feature>
<dbReference type="InterPro" id="IPR057315">
    <property type="entry name" value="Exo_endo_phos_PGAP2IP_C"/>
</dbReference>
<evidence type="ECO:0000259" key="4">
    <source>
        <dbReference type="Pfam" id="PF23226"/>
    </source>
</evidence>
<dbReference type="OrthoDB" id="68581at2759"/>
<comment type="caution">
    <text evidence="5">The sequence shown here is derived from an EMBL/GenBank/DDBJ whole genome shotgun (WGS) entry which is preliminary data.</text>
</comment>
<evidence type="ECO:0000313" key="6">
    <source>
        <dbReference type="Proteomes" id="UP000188320"/>
    </source>
</evidence>
<proteinExistence type="predicted"/>
<dbReference type="SUPFAM" id="SSF56219">
    <property type="entry name" value="DNase I-like"/>
    <property type="match status" value="1"/>
</dbReference>
<dbReference type="EMBL" id="LSSK01000008">
    <property type="protein sequence ID" value="OMH86327.1"/>
    <property type="molecule type" value="Genomic_DNA"/>
</dbReference>
<keyword evidence="6" id="KW-1185">Reference proteome</keyword>
<feature type="transmembrane region" description="Helical" evidence="1">
    <location>
        <begin position="66"/>
        <end position="85"/>
    </location>
</feature>
<dbReference type="InterPro" id="IPR036691">
    <property type="entry name" value="Endo/exonu/phosph_ase_sf"/>
</dbReference>
<feature type="domain" description="PGAP2IP C-terminal nuclease-like" evidence="4">
    <location>
        <begin position="299"/>
        <end position="533"/>
    </location>
</feature>
<dbReference type="Pfam" id="PF23021">
    <property type="entry name" value="6TM_2nd_PGAP2IP"/>
    <property type="match status" value="1"/>
</dbReference>
<dbReference type="Pfam" id="PF23226">
    <property type="entry name" value="Exo_endo_phos_PGAP2IP"/>
    <property type="match status" value="1"/>
</dbReference>
<feature type="domain" description="PGAP2IP second transmembrane" evidence="2">
    <location>
        <begin position="65"/>
        <end position="237"/>
    </location>
</feature>
<dbReference type="InterPro" id="IPR053911">
    <property type="entry name" value="PGAP2IP_TM_2nd"/>
</dbReference>
<feature type="domain" description="PGAP2IP first transmembrane" evidence="3">
    <location>
        <begin position="1"/>
        <end position="33"/>
    </location>
</feature>
<feature type="transmembrane region" description="Helical" evidence="1">
    <location>
        <begin position="267"/>
        <end position="285"/>
    </location>
</feature>
<organism evidence="5 6">
    <name type="scientific">Zancudomyces culisetae</name>
    <name type="common">Gut fungus</name>
    <name type="synonym">Smittium culisetae</name>
    <dbReference type="NCBI Taxonomy" id="1213189"/>
    <lineage>
        <taxon>Eukaryota</taxon>
        <taxon>Fungi</taxon>
        <taxon>Fungi incertae sedis</taxon>
        <taxon>Zoopagomycota</taxon>
        <taxon>Kickxellomycotina</taxon>
        <taxon>Harpellomycetes</taxon>
        <taxon>Harpellales</taxon>
        <taxon>Legeriomycetaceae</taxon>
        <taxon>Zancudomyces</taxon>
    </lineage>
</organism>
<dbReference type="InterPro" id="IPR053912">
    <property type="entry name" value="PGAP2IP_TM_1nd"/>
</dbReference>
<keyword evidence="1" id="KW-0472">Membrane</keyword>
<dbReference type="InterPro" id="IPR051916">
    <property type="entry name" value="GPI-anchor_lipid_remodeler"/>
</dbReference>
<dbReference type="Gene3D" id="3.60.10.10">
    <property type="entry name" value="Endonuclease/exonuclease/phosphatase"/>
    <property type="match status" value="1"/>
</dbReference>
<keyword evidence="1" id="KW-1133">Transmembrane helix</keyword>
<dbReference type="Pfam" id="PF23022">
    <property type="entry name" value="6TM_1st_PGAP2IP"/>
    <property type="match status" value="1"/>
</dbReference>
<evidence type="ECO:0000259" key="2">
    <source>
        <dbReference type="Pfam" id="PF23021"/>
    </source>
</evidence>
<dbReference type="GO" id="GO:0005783">
    <property type="term" value="C:endoplasmic reticulum"/>
    <property type="evidence" value="ECO:0007669"/>
    <property type="project" value="TreeGrafter"/>
</dbReference>
<dbReference type="PANTHER" id="PTHR14859:SF1">
    <property type="entry name" value="PGAP2-INTERACTING PROTEIN"/>
    <property type="match status" value="1"/>
</dbReference>
<dbReference type="Proteomes" id="UP000188320">
    <property type="component" value="Unassembled WGS sequence"/>
</dbReference>
<keyword evidence="1" id="KW-0812">Transmembrane</keyword>
<dbReference type="GO" id="GO:0031505">
    <property type="term" value="P:fungal-type cell wall organization"/>
    <property type="evidence" value="ECO:0007669"/>
    <property type="project" value="TreeGrafter"/>
</dbReference>
<evidence type="ECO:0000313" key="5">
    <source>
        <dbReference type="EMBL" id="OMH86327.1"/>
    </source>
</evidence>
<gene>
    <name evidence="5" type="ORF">AX774_g85</name>
</gene>
<feature type="transmembrane region" description="Helical" evidence="1">
    <location>
        <begin position="219"/>
        <end position="240"/>
    </location>
</feature>
<protein>
    <submittedName>
        <fullName evidence="5">Protein cwh43</fullName>
    </submittedName>
</protein>
<name>A0A1R1PZH8_ZANCU</name>
<feature type="transmembrane region" description="Helical" evidence="1">
    <location>
        <begin position="20"/>
        <end position="37"/>
    </location>
</feature>
<dbReference type="PANTHER" id="PTHR14859">
    <property type="entry name" value="CALCOFLUOR WHITE HYPERSENSITIVE PROTEIN PRECURSOR"/>
    <property type="match status" value="1"/>
</dbReference>
<evidence type="ECO:0000256" key="1">
    <source>
        <dbReference type="SAM" id="Phobius"/>
    </source>
</evidence>
<feature type="transmembrane region" description="Helical" evidence="1">
    <location>
        <begin position="105"/>
        <end position="121"/>
    </location>
</feature>
<reference evidence="6" key="1">
    <citation type="submission" date="2017-01" db="EMBL/GenBank/DDBJ databases">
        <authorList>
            <person name="Wang Y."/>
            <person name="White M."/>
            <person name="Kvist S."/>
            <person name="Moncalvo J.-M."/>
        </authorList>
    </citation>
    <scope>NUCLEOTIDE SEQUENCE [LARGE SCALE GENOMIC DNA]</scope>
    <source>
        <strain evidence="6">COL-18-3</strain>
    </source>
</reference>
<dbReference type="AlphaFoldDB" id="A0A1R1PZH8"/>
<feature type="transmembrane region" description="Helical" evidence="1">
    <location>
        <begin position="185"/>
        <end position="207"/>
    </location>
</feature>